<dbReference type="Pfam" id="PF00856">
    <property type="entry name" value="SET"/>
    <property type="match status" value="1"/>
</dbReference>
<reference evidence="2" key="2">
    <citation type="submission" date="2020-02" db="EMBL/GenBank/DDBJ databases">
        <authorList>
            <person name="Gilchrist C.L.M."/>
            <person name="Chooi Y.-H."/>
        </authorList>
    </citation>
    <scope>NUCLEOTIDE SEQUENCE</scope>
    <source>
        <strain evidence="2">MST-FP2251</strain>
    </source>
</reference>
<name>A0AAD4GUD3_ASPNN</name>
<protein>
    <recommendedName>
        <fullName evidence="1">SET domain-containing protein</fullName>
    </recommendedName>
</protein>
<dbReference type="PANTHER" id="PTHR12197:SF292">
    <property type="entry name" value="SET DOMAIN-CONTAINING PROTEIN"/>
    <property type="match status" value="1"/>
</dbReference>
<dbReference type="InterPro" id="IPR001214">
    <property type="entry name" value="SET_dom"/>
</dbReference>
<keyword evidence="3" id="KW-1185">Reference proteome</keyword>
<accession>A0AAD4GUD3</accession>
<dbReference type="EMBL" id="VCAU01000026">
    <property type="protein sequence ID" value="KAF9890504.1"/>
    <property type="molecule type" value="Genomic_DNA"/>
</dbReference>
<dbReference type="InterPro" id="IPR046341">
    <property type="entry name" value="SET_dom_sf"/>
</dbReference>
<reference evidence="2" key="1">
    <citation type="journal article" date="2019" name="Beilstein J. Org. Chem.">
        <title>Nanangenines: drimane sesquiterpenoids as the dominant metabolite cohort of a novel Australian fungus, Aspergillus nanangensis.</title>
        <authorList>
            <person name="Lacey H.J."/>
            <person name="Gilchrist C.L.M."/>
            <person name="Crombie A."/>
            <person name="Kalaitzis J.A."/>
            <person name="Vuong D."/>
            <person name="Rutledge P.J."/>
            <person name="Turner P."/>
            <person name="Pitt J.I."/>
            <person name="Lacey E."/>
            <person name="Chooi Y.H."/>
            <person name="Piggott A.M."/>
        </authorList>
    </citation>
    <scope>NUCLEOTIDE SEQUENCE</scope>
    <source>
        <strain evidence="2">MST-FP2251</strain>
    </source>
</reference>
<organism evidence="2 3">
    <name type="scientific">Aspergillus nanangensis</name>
    <dbReference type="NCBI Taxonomy" id="2582783"/>
    <lineage>
        <taxon>Eukaryota</taxon>
        <taxon>Fungi</taxon>
        <taxon>Dikarya</taxon>
        <taxon>Ascomycota</taxon>
        <taxon>Pezizomycotina</taxon>
        <taxon>Eurotiomycetes</taxon>
        <taxon>Eurotiomycetidae</taxon>
        <taxon>Eurotiales</taxon>
        <taxon>Aspergillaceae</taxon>
        <taxon>Aspergillus</taxon>
        <taxon>Aspergillus subgen. Circumdati</taxon>
    </lineage>
</organism>
<evidence type="ECO:0000259" key="1">
    <source>
        <dbReference type="PROSITE" id="PS50280"/>
    </source>
</evidence>
<dbReference type="Gene3D" id="6.10.140.2220">
    <property type="match status" value="1"/>
</dbReference>
<dbReference type="Gene3D" id="2.170.270.10">
    <property type="entry name" value="SET domain"/>
    <property type="match status" value="1"/>
</dbReference>
<dbReference type="AlphaFoldDB" id="A0AAD4GUD3"/>
<dbReference type="SUPFAM" id="SSF82199">
    <property type="entry name" value="SET domain"/>
    <property type="match status" value="1"/>
</dbReference>
<evidence type="ECO:0000313" key="2">
    <source>
        <dbReference type="EMBL" id="KAF9890504.1"/>
    </source>
</evidence>
<comment type="caution">
    <text evidence="2">The sequence shown here is derived from an EMBL/GenBank/DDBJ whole genome shotgun (WGS) entry which is preliminary data.</text>
</comment>
<proteinExistence type="predicted"/>
<evidence type="ECO:0000313" key="3">
    <source>
        <dbReference type="Proteomes" id="UP001194746"/>
    </source>
</evidence>
<dbReference type="PROSITE" id="PS50280">
    <property type="entry name" value="SET"/>
    <property type="match status" value="1"/>
</dbReference>
<sequence length="360" mass="40658">MQSTSPAVEQRLQATKEHLTRTAISSSPEASWIHPYLRHSVHPVKGRQLQVSQTIKKGELLLVDIPYAAIPTVDEPLRSENVLCSNSRCNRKAPLTAERVSCPNNCIADVVWCNEDCHRMDQPRHTIECAWLKKFAASIRSKWGEYDFGMLWLIVRILTTRTVGMRDTQRACPPRDDQGAEFKAGWAAIESLCGSPESWPHDKVRHWTALVKKYLKDNMPLAHGMAMSDVLALICREEANSFGLYPRETGTSVSEPQMVRGEQFGAAVYPRAAIANHSCDPNIKHKPDIYGRMVFVASRDIPQGEECCISYFDLSQCVDLKDRRAHLQSSFRFVCGCLRCTAEEPPSEDVLWDAFPLLEE</sequence>
<dbReference type="CDD" id="cd20071">
    <property type="entry name" value="SET_SMYD"/>
    <property type="match status" value="1"/>
</dbReference>
<feature type="domain" description="SET" evidence="1">
    <location>
        <begin position="35"/>
        <end position="312"/>
    </location>
</feature>
<dbReference type="PANTHER" id="PTHR12197">
    <property type="entry name" value="HISTONE-LYSINE N-METHYLTRANSFERASE SMYD"/>
    <property type="match status" value="1"/>
</dbReference>
<dbReference type="Proteomes" id="UP001194746">
    <property type="component" value="Unassembled WGS sequence"/>
</dbReference>
<gene>
    <name evidence="2" type="ORF">FE257_005909</name>
</gene>
<dbReference type="InterPro" id="IPR050869">
    <property type="entry name" value="H3K4_H4K5_MeTrfase"/>
</dbReference>
<dbReference type="Gene3D" id="1.10.220.160">
    <property type="match status" value="1"/>
</dbReference>